<feature type="compositionally biased region" description="Basic and acidic residues" evidence="19">
    <location>
        <begin position="50"/>
        <end position="65"/>
    </location>
</feature>
<dbReference type="InterPro" id="IPR006408">
    <property type="entry name" value="P-type_ATPase_IIB"/>
</dbReference>
<evidence type="ECO:0000256" key="14">
    <source>
        <dbReference type="ARBA" id="ARBA00023136"/>
    </source>
</evidence>
<keyword evidence="3" id="KW-0926">Vacuole</keyword>
<evidence type="ECO:0000256" key="9">
    <source>
        <dbReference type="ARBA" id="ARBA00022840"/>
    </source>
</evidence>
<feature type="transmembrane region" description="Helical" evidence="18">
    <location>
        <begin position="515"/>
        <end position="533"/>
    </location>
</feature>
<evidence type="ECO:0000313" key="22">
    <source>
        <dbReference type="Proteomes" id="UP001168146"/>
    </source>
</evidence>
<dbReference type="FunFam" id="1.20.1110.10:FF:000039">
    <property type="entry name" value="Calcium-transporting ATPase"/>
    <property type="match status" value="1"/>
</dbReference>
<feature type="compositionally biased region" description="Polar residues" evidence="19">
    <location>
        <begin position="120"/>
        <end position="156"/>
    </location>
</feature>
<reference evidence="21" key="1">
    <citation type="submission" date="2021-12" db="EMBL/GenBank/DDBJ databases">
        <title>Black yeast isolated from Biological Soil Crust.</title>
        <authorList>
            <person name="Kurbessoian T."/>
        </authorList>
    </citation>
    <scope>NUCLEOTIDE SEQUENCE</scope>
    <source>
        <strain evidence="21">CCFEE 5208</strain>
    </source>
</reference>
<dbReference type="SUPFAM" id="SSF81665">
    <property type="entry name" value="Calcium ATPase, transmembrane domain M"/>
    <property type="match status" value="1"/>
</dbReference>
<evidence type="ECO:0000256" key="18">
    <source>
        <dbReference type="RuleBase" id="RU361146"/>
    </source>
</evidence>
<keyword evidence="11" id="KW-1278">Translocase</keyword>
<keyword evidence="9 18" id="KW-0067">ATP-binding</keyword>
<dbReference type="InterPro" id="IPR059000">
    <property type="entry name" value="ATPase_P-type_domA"/>
</dbReference>
<dbReference type="GO" id="GO:0005886">
    <property type="term" value="C:plasma membrane"/>
    <property type="evidence" value="ECO:0007669"/>
    <property type="project" value="TreeGrafter"/>
</dbReference>
<evidence type="ECO:0000256" key="4">
    <source>
        <dbReference type="ARBA" id="ARBA00022568"/>
    </source>
</evidence>
<feature type="compositionally biased region" description="Low complexity" evidence="19">
    <location>
        <begin position="1286"/>
        <end position="1303"/>
    </location>
</feature>
<evidence type="ECO:0000256" key="19">
    <source>
        <dbReference type="SAM" id="MobiDB-lite"/>
    </source>
</evidence>
<feature type="compositionally biased region" description="Gly residues" evidence="19">
    <location>
        <begin position="1402"/>
        <end position="1421"/>
    </location>
</feature>
<dbReference type="SFLD" id="SFLDG00002">
    <property type="entry name" value="C1.7:_P-type_atpase_like"/>
    <property type="match status" value="1"/>
</dbReference>
<dbReference type="InterPro" id="IPR008250">
    <property type="entry name" value="ATPase_P-typ_transduc_dom_A_sf"/>
</dbReference>
<dbReference type="Proteomes" id="UP001168146">
    <property type="component" value="Unassembled WGS sequence"/>
</dbReference>
<dbReference type="EMBL" id="JASUXU010000012">
    <property type="protein sequence ID" value="KAK0323478.1"/>
    <property type="molecule type" value="Genomic_DNA"/>
</dbReference>
<dbReference type="PANTHER" id="PTHR24093">
    <property type="entry name" value="CATION TRANSPORTING ATPASE"/>
    <property type="match status" value="1"/>
</dbReference>
<feature type="region of interest" description="Disordered" evidence="19">
    <location>
        <begin position="1370"/>
        <end position="1459"/>
    </location>
</feature>
<comment type="function">
    <text evidence="18">Catalyzes the hydrolysis of ATP coupled with the transport of calcium.</text>
</comment>
<proteinExistence type="inferred from homology"/>
<evidence type="ECO:0000256" key="2">
    <source>
        <dbReference type="ARBA" id="ARBA00022448"/>
    </source>
</evidence>
<sequence length="1459" mass="157163">MAEPLGRPPKAAGRTSPSPGPSRRPRAPTITIDTSAVGRPSDHSASMDQELDRLSDDGRSTKGDRSPTGLQPGSNLFLIPTKLRASNSFDSRDSRPTSPHNVSSPPQWSNPHNFLAVPPTQRSRGQSFDTEASQESTSDITYVDTHTPSSDNTPNAFVSHDKEIGAGDHPVLPDNEALRPDKGTEEDFNRPNNPFAFAPGHMTKLLNPKSLGAFHAVGGIAGLEKGLRTDRDAGLGGDESRLTGSVSFEEATASTSPASDITAVESPEIASQLSGNKASTGDFEDRKRIFSNNRLPERKAKSIFQLMWVAYNDKVLIVLSVAAVIALALGLYQALGTKEGGVDWIEGVAIMVAIIVVVVVGALNDWQKERQFAKLNKKKDDRNVKLIRSGRTQEISIHDVLVGDVLLVEPGDILPVDGIFIAGHSVKCDESSATGESDITKKTPAEEGFRAMEAGEPLKKMDPFMISGGKVTEGVGRMLVTATGVHSSYGKTMMSLQESTEATPLQTKLNGLAEYIAKIGSAAALLLFTVLLIKFCAQLPHDKRPPADKGQAFMTILITAVTIIVVAVPEGLPLAVTLALAYATKRMLKDRNLVRVLRSCETMGNATTVCSDKTGTLTQNVMTVVAGSVGTSNRFSSRAGSNGDAAADVDSAGVTTPEFISSLDQNVKTLWKDSIAINSTAFEGDADGRKVFIGSKTETALLDFARDNLGMDSVSVERSNSEIVQMIPFDSGRKCMGMVVKLRDRKGYRLLVKGASEIMLRYCSSISCAPREGLEQATMTGDDRKTLQALIDAYADKTLRTIGFIYRDFESWPPRNCRRQEDDRTQAVFEDMCKDMTFFALVGIQDPLRPGVAEAVKDCIMAGVFPRMVTGDNILTAKAIARECGIYTPGGVALEGPEFRKMSHADQRAIIPKLQVLARSSPEDKKMLVKRLKEMGETVAVTGDGTNDAPALRAADVGFSMNISGTEVAKEASDIILMDDNFASIVLALMWGRAVNDAVRKFLQFQITVNITAVLLAFISAVASAEEQSALTAVQLLWVNLIMDTMAALALATDPPSRQILDRKPDPKSAPLISPTMWKMVIGQAIYQLTITLILNFAGNQILGYTTPIQQREKQTLVFNTFVWMQIFNALNNRRLDNRFNVFEGLTKNLFFCAIFLVMIAGQILIVFVGGWPAFQAQRQNGTQWAIALVLGFLSLPIGMLIRCIPDELATKAVPGPIRRWVSRDKSAKNKIVVTDEEAVAPSEGLEYNQALYDIQEELAWIRKYRGGRLNALKFAVKHPREALARSRSPSRSLSRASSSLPRTPNNEMVVGGDVDGASQSPAGPPTPDSRRSRRGRSRSNNSAFAATAMAGIVAGSIAGGWSPIERGLGDGESVRFGGRDRSKSDLSSREVPREIEAGARTGMGTGIGGLLEVPGGGSGEGPRSLLVPGQVSSGSMPEVGDDLFGGRLGEQGERKTGG</sequence>
<feature type="transmembrane region" description="Helical" evidence="18">
    <location>
        <begin position="1184"/>
        <end position="1202"/>
    </location>
</feature>
<dbReference type="FunFam" id="3.40.50.1000:FF:000018">
    <property type="entry name" value="Calcium-transporting ATPase"/>
    <property type="match status" value="1"/>
</dbReference>
<dbReference type="Gene3D" id="1.20.1110.10">
    <property type="entry name" value="Calcium-transporting ATPase, transmembrane domain"/>
    <property type="match status" value="1"/>
</dbReference>
<organism evidence="21 22">
    <name type="scientific">Friedmanniomyces endolithicus</name>
    <dbReference type="NCBI Taxonomy" id="329885"/>
    <lineage>
        <taxon>Eukaryota</taxon>
        <taxon>Fungi</taxon>
        <taxon>Dikarya</taxon>
        <taxon>Ascomycota</taxon>
        <taxon>Pezizomycotina</taxon>
        <taxon>Dothideomycetes</taxon>
        <taxon>Dothideomycetidae</taxon>
        <taxon>Mycosphaerellales</taxon>
        <taxon>Teratosphaeriaceae</taxon>
        <taxon>Friedmanniomyces</taxon>
    </lineage>
</organism>
<dbReference type="SMART" id="SM00831">
    <property type="entry name" value="Cation_ATPase_N"/>
    <property type="match status" value="1"/>
</dbReference>
<evidence type="ECO:0000256" key="8">
    <source>
        <dbReference type="ARBA" id="ARBA00022837"/>
    </source>
</evidence>
<dbReference type="InterPro" id="IPR023214">
    <property type="entry name" value="HAD_sf"/>
</dbReference>
<evidence type="ECO:0000256" key="5">
    <source>
        <dbReference type="ARBA" id="ARBA00022692"/>
    </source>
</evidence>
<dbReference type="EC" id="7.2.2.10" evidence="18"/>
<keyword evidence="14 18" id="KW-0472">Membrane</keyword>
<feature type="compositionally biased region" description="Basic and acidic residues" evidence="19">
    <location>
        <begin position="228"/>
        <end position="241"/>
    </location>
</feature>
<evidence type="ECO:0000256" key="15">
    <source>
        <dbReference type="ARBA" id="ARBA00038148"/>
    </source>
</evidence>
<feature type="compositionally biased region" description="Basic and acidic residues" evidence="19">
    <location>
        <begin position="1370"/>
        <end position="1398"/>
    </location>
</feature>
<dbReference type="PROSITE" id="PS00154">
    <property type="entry name" value="ATPASE_E1_E2"/>
    <property type="match status" value="1"/>
</dbReference>
<evidence type="ECO:0000256" key="17">
    <source>
        <dbReference type="ARBA" id="ARBA00059328"/>
    </source>
</evidence>
<keyword evidence="2 18" id="KW-0813">Transport</keyword>
<dbReference type="InterPro" id="IPR018303">
    <property type="entry name" value="ATPase_P-typ_P_site"/>
</dbReference>
<dbReference type="Gene3D" id="2.70.150.10">
    <property type="entry name" value="Calcium-transporting ATPase, cytoplasmic transduction domain A"/>
    <property type="match status" value="1"/>
</dbReference>
<dbReference type="InterPro" id="IPR036412">
    <property type="entry name" value="HAD-like_sf"/>
</dbReference>
<keyword evidence="10" id="KW-0460">Magnesium</keyword>
<evidence type="ECO:0000256" key="13">
    <source>
        <dbReference type="ARBA" id="ARBA00023065"/>
    </source>
</evidence>
<comment type="function">
    <text evidence="17">This magnesium-dependent enzyme catalyzes the hydrolysis of ATP coupled with the transport of calcium. Transports the calcium to the vacuole and participates in the control of the cytosolic free calcium.</text>
</comment>
<dbReference type="InterPro" id="IPR004014">
    <property type="entry name" value="ATPase_P-typ_cation-transptr_N"/>
</dbReference>
<dbReference type="SFLD" id="SFLDF00027">
    <property type="entry name" value="p-type_atpase"/>
    <property type="match status" value="1"/>
</dbReference>
<dbReference type="GO" id="GO:0016887">
    <property type="term" value="F:ATP hydrolysis activity"/>
    <property type="evidence" value="ECO:0007669"/>
    <property type="project" value="InterPro"/>
</dbReference>
<dbReference type="SUPFAM" id="SSF56784">
    <property type="entry name" value="HAD-like"/>
    <property type="match status" value="1"/>
</dbReference>
<dbReference type="Pfam" id="PF13246">
    <property type="entry name" value="Cation_ATPase"/>
    <property type="match status" value="1"/>
</dbReference>
<dbReference type="SUPFAM" id="SSF81660">
    <property type="entry name" value="Metal cation-transporting ATPase, ATP-binding domain N"/>
    <property type="match status" value="1"/>
</dbReference>
<evidence type="ECO:0000256" key="7">
    <source>
        <dbReference type="ARBA" id="ARBA00022741"/>
    </source>
</evidence>
<dbReference type="GO" id="GO:0005524">
    <property type="term" value="F:ATP binding"/>
    <property type="evidence" value="ECO:0007669"/>
    <property type="project" value="UniProtKB-KW"/>
</dbReference>
<dbReference type="NCBIfam" id="TIGR01517">
    <property type="entry name" value="ATPase-IIB_Ca"/>
    <property type="match status" value="1"/>
</dbReference>
<keyword evidence="12 18" id="KW-1133">Transmembrane helix</keyword>
<feature type="compositionally biased region" description="Basic and acidic residues" evidence="19">
    <location>
        <begin position="176"/>
        <end position="189"/>
    </location>
</feature>
<dbReference type="SUPFAM" id="SSF81653">
    <property type="entry name" value="Calcium ATPase, transduction domain A"/>
    <property type="match status" value="1"/>
</dbReference>
<evidence type="ECO:0000313" key="21">
    <source>
        <dbReference type="EMBL" id="KAK0323478.1"/>
    </source>
</evidence>
<dbReference type="PRINTS" id="PR00119">
    <property type="entry name" value="CATATPASE"/>
</dbReference>
<dbReference type="CDD" id="cd02081">
    <property type="entry name" value="P-type_ATPase_Ca_PMCA-like"/>
    <property type="match status" value="1"/>
</dbReference>
<dbReference type="Pfam" id="PF00690">
    <property type="entry name" value="Cation_ATPase_N"/>
    <property type="match status" value="1"/>
</dbReference>
<comment type="caution">
    <text evidence="18">Lacks conserved residue(s) required for the propagation of feature annotation.</text>
</comment>
<dbReference type="PANTHER" id="PTHR24093:SF369">
    <property type="entry name" value="CALCIUM-TRANSPORTING ATPASE"/>
    <property type="match status" value="1"/>
</dbReference>
<feature type="compositionally biased region" description="Polar residues" evidence="19">
    <location>
        <begin position="96"/>
        <end position="112"/>
    </location>
</feature>
<feature type="transmembrane region" description="Helical" evidence="18">
    <location>
        <begin position="1149"/>
        <end position="1172"/>
    </location>
</feature>
<dbReference type="InterPro" id="IPR044492">
    <property type="entry name" value="P_typ_ATPase_HD_dom"/>
</dbReference>
<dbReference type="GO" id="GO:0005388">
    <property type="term" value="F:P-type calcium transporter activity"/>
    <property type="evidence" value="ECO:0007669"/>
    <property type="project" value="UniProtKB-EC"/>
</dbReference>
<comment type="similarity">
    <text evidence="15 18">Belongs to the cation transport ATPase (P-type) (TC 3.A.3) family.</text>
</comment>
<feature type="transmembrane region" description="Helical" evidence="18">
    <location>
        <begin position="553"/>
        <end position="583"/>
    </location>
</feature>
<dbReference type="FunFam" id="3.40.1110.10:FF:000031">
    <property type="entry name" value="Calcium-transporting ATPase"/>
    <property type="match status" value="1"/>
</dbReference>
<dbReference type="Pfam" id="PF00122">
    <property type="entry name" value="E1-E2_ATPase"/>
    <property type="match status" value="1"/>
</dbReference>
<protein>
    <recommendedName>
        <fullName evidence="18">Calcium-transporting ATPase</fullName>
        <ecNumber evidence="18">7.2.2.10</ecNumber>
    </recommendedName>
</protein>
<keyword evidence="5 18" id="KW-0812">Transmembrane</keyword>
<dbReference type="GO" id="GO:0006874">
    <property type="term" value="P:intracellular calcium ion homeostasis"/>
    <property type="evidence" value="ECO:0007669"/>
    <property type="project" value="TreeGrafter"/>
</dbReference>
<feature type="transmembrane region" description="Helical" evidence="18">
    <location>
        <begin position="1002"/>
        <end position="1023"/>
    </location>
</feature>
<keyword evidence="8 18" id="KW-0106">Calcium</keyword>
<evidence type="ECO:0000256" key="11">
    <source>
        <dbReference type="ARBA" id="ARBA00022967"/>
    </source>
</evidence>
<feature type="transmembrane region" description="Helical" evidence="18">
    <location>
        <begin position="347"/>
        <end position="366"/>
    </location>
</feature>
<evidence type="ECO:0000259" key="20">
    <source>
        <dbReference type="SMART" id="SM00831"/>
    </source>
</evidence>
<keyword evidence="4 18" id="KW-0109">Calcium transport</keyword>
<keyword evidence="7 18" id="KW-0547">Nucleotide-binding</keyword>
<dbReference type="NCBIfam" id="TIGR01494">
    <property type="entry name" value="ATPase_P-type"/>
    <property type="match status" value="2"/>
</dbReference>
<feature type="transmembrane region" description="Helical" evidence="18">
    <location>
        <begin position="1344"/>
        <end position="1365"/>
    </location>
</feature>
<dbReference type="SFLD" id="SFLDS00003">
    <property type="entry name" value="Haloacid_Dehalogenase"/>
    <property type="match status" value="1"/>
</dbReference>
<evidence type="ECO:0000256" key="6">
    <source>
        <dbReference type="ARBA" id="ARBA00022723"/>
    </source>
</evidence>
<comment type="subcellular location">
    <subcellularLocation>
        <location evidence="18">Membrane</location>
        <topology evidence="18">Multi-pass membrane protein</topology>
    </subcellularLocation>
    <subcellularLocation>
        <location evidence="1">Vacuole membrane</location>
        <topology evidence="1">Multi-pass membrane protein</topology>
    </subcellularLocation>
</comment>
<evidence type="ECO:0000256" key="10">
    <source>
        <dbReference type="ARBA" id="ARBA00022842"/>
    </source>
</evidence>
<evidence type="ECO:0000256" key="16">
    <source>
        <dbReference type="ARBA" id="ARBA00048694"/>
    </source>
</evidence>
<dbReference type="GO" id="GO:0046872">
    <property type="term" value="F:metal ion binding"/>
    <property type="evidence" value="ECO:0007669"/>
    <property type="project" value="UniProtKB-KW"/>
</dbReference>
<gene>
    <name evidence="21" type="primary">PMC1_1</name>
    <name evidence="21" type="ORF">LTR82_005224</name>
</gene>
<dbReference type="InterPro" id="IPR006068">
    <property type="entry name" value="ATPase_P-typ_cation-transptr_C"/>
</dbReference>
<feature type="transmembrane region" description="Helical" evidence="18">
    <location>
        <begin position="315"/>
        <end position="335"/>
    </location>
</feature>
<accession>A0AAN6JGG2</accession>
<dbReference type="GO" id="GO:0005774">
    <property type="term" value="C:vacuolar membrane"/>
    <property type="evidence" value="ECO:0007669"/>
    <property type="project" value="UniProtKB-SubCell"/>
</dbReference>
<evidence type="ECO:0000256" key="12">
    <source>
        <dbReference type="ARBA" id="ARBA00022989"/>
    </source>
</evidence>
<keyword evidence="13 18" id="KW-0406">Ion transport</keyword>
<evidence type="ECO:0000256" key="1">
    <source>
        <dbReference type="ARBA" id="ARBA00004128"/>
    </source>
</evidence>
<comment type="catalytic activity">
    <reaction evidence="16 18">
        <text>Ca(2+)(in) + ATP + H2O = Ca(2+)(out) + ADP + phosphate + H(+)</text>
        <dbReference type="Rhea" id="RHEA:18105"/>
        <dbReference type="ChEBI" id="CHEBI:15377"/>
        <dbReference type="ChEBI" id="CHEBI:15378"/>
        <dbReference type="ChEBI" id="CHEBI:29108"/>
        <dbReference type="ChEBI" id="CHEBI:30616"/>
        <dbReference type="ChEBI" id="CHEBI:43474"/>
        <dbReference type="ChEBI" id="CHEBI:456216"/>
        <dbReference type="EC" id="7.2.2.10"/>
    </reaction>
</comment>
<dbReference type="Pfam" id="PF00689">
    <property type="entry name" value="Cation_ATPase_C"/>
    <property type="match status" value="1"/>
</dbReference>
<keyword evidence="6" id="KW-0479">Metal-binding</keyword>
<dbReference type="Gene3D" id="3.40.50.1000">
    <property type="entry name" value="HAD superfamily/HAD-like"/>
    <property type="match status" value="1"/>
</dbReference>
<feature type="region of interest" description="Disordered" evidence="19">
    <location>
        <begin position="228"/>
        <end position="251"/>
    </location>
</feature>
<name>A0AAN6JGG2_9PEZI</name>
<feature type="compositionally biased region" description="Polar residues" evidence="19">
    <location>
        <begin position="242"/>
        <end position="251"/>
    </location>
</feature>
<dbReference type="PRINTS" id="PR00121">
    <property type="entry name" value="NAKATPASE"/>
</dbReference>
<evidence type="ECO:0000256" key="3">
    <source>
        <dbReference type="ARBA" id="ARBA00022554"/>
    </source>
</evidence>
<feature type="domain" description="Cation-transporting P-type ATPase N-terminal" evidence="20">
    <location>
        <begin position="260"/>
        <end position="331"/>
    </location>
</feature>
<dbReference type="FunFam" id="2.70.150.10:FF:000028">
    <property type="entry name" value="Calcium-transporting ATPase"/>
    <property type="match status" value="1"/>
</dbReference>
<dbReference type="InterPro" id="IPR023299">
    <property type="entry name" value="ATPase_P-typ_cyto_dom_N"/>
</dbReference>
<dbReference type="InterPro" id="IPR023298">
    <property type="entry name" value="ATPase_P-typ_TM_dom_sf"/>
</dbReference>
<feature type="region of interest" description="Disordered" evidence="19">
    <location>
        <begin position="1"/>
        <end position="192"/>
    </location>
</feature>
<comment type="caution">
    <text evidence="21">The sequence shown here is derived from an EMBL/GenBank/DDBJ whole genome shotgun (WGS) entry which is preliminary data.</text>
</comment>
<feature type="region of interest" description="Disordered" evidence="19">
    <location>
        <begin position="1284"/>
        <end position="1342"/>
    </location>
</feature>
<dbReference type="Gene3D" id="3.40.1110.10">
    <property type="entry name" value="Calcium-transporting ATPase, cytoplasmic domain N"/>
    <property type="match status" value="1"/>
</dbReference>
<dbReference type="InterPro" id="IPR001757">
    <property type="entry name" value="P_typ_ATPase"/>
</dbReference>